<dbReference type="KEGG" id="mfu:LILAB_18800"/>
<sequence>MLKSVAVLMSSCGVLLAGCGPDSHDANAETVANLLKAGFRAEDITIVEGAVYVGGDAHVPLAASREMLQPGEGTQEHYRSANLVGPNVTMICVQPSSEFSGNQLLYSGLLRALANYNVLGLRLRFLLGASAGCDATISARTMRGTGHSAGQPSGGLPYGVIVIGTGLSDYGVYAAEHVITHALGHTIGLRHTDYFNPSISCSTGGGGGPGEPTGLGAIHIPGTPTTATPGGSIMNTCFPLDTTGNFTSTDIAALNALY</sequence>
<evidence type="ECO:0000313" key="3">
    <source>
        <dbReference type="Proteomes" id="UP000000488"/>
    </source>
</evidence>
<feature type="chain" id="PRO_5003367963" evidence="1">
    <location>
        <begin position="18"/>
        <end position="258"/>
    </location>
</feature>
<proteinExistence type="predicted"/>
<evidence type="ECO:0000313" key="2">
    <source>
        <dbReference type="EMBL" id="AEI65662.1"/>
    </source>
</evidence>
<accession>F8C7R1</accession>
<evidence type="ECO:0000256" key="1">
    <source>
        <dbReference type="SAM" id="SignalP"/>
    </source>
</evidence>
<dbReference type="EMBL" id="CP002830">
    <property type="protein sequence ID" value="AEI65662.1"/>
    <property type="molecule type" value="Genomic_DNA"/>
</dbReference>
<dbReference type="Pfam" id="PF12388">
    <property type="entry name" value="Peptidase_M57"/>
    <property type="match status" value="1"/>
</dbReference>
<dbReference type="InterPro" id="IPR024653">
    <property type="entry name" value="Peptidase_M10/M27/M57"/>
</dbReference>
<dbReference type="HOGENOM" id="CLU_052330_0_0_7"/>
<gene>
    <name evidence="2" type="ordered locus">LILAB_18800</name>
</gene>
<dbReference type="SUPFAM" id="SSF55486">
    <property type="entry name" value="Metalloproteases ('zincins'), catalytic domain"/>
    <property type="match status" value="1"/>
</dbReference>
<feature type="signal peptide" evidence="1">
    <location>
        <begin position="1"/>
        <end position="17"/>
    </location>
</feature>
<organism evidence="2 3">
    <name type="scientific">Myxococcus fulvus (strain ATCC BAA-855 / HW-1)</name>
    <dbReference type="NCBI Taxonomy" id="483219"/>
    <lineage>
        <taxon>Bacteria</taxon>
        <taxon>Pseudomonadati</taxon>
        <taxon>Myxococcota</taxon>
        <taxon>Myxococcia</taxon>
        <taxon>Myxococcales</taxon>
        <taxon>Cystobacterineae</taxon>
        <taxon>Myxococcaceae</taxon>
        <taxon>Myxococcus</taxon>
    </lineage>
</organism>
<name>F8C7R1_MYXFH</name>
<protein>
    <submittedName>
        <fullName evidence="2">M27 family peptidase</fullName>
    </submittedName>
</protein>
<dbReference type="GO" id="GO:0008237">
    <property type="term" value="F:metallopeptidase activity"/>
    <property type="evidence" value="ECO:0007669"/>
    <property type="project" value="InterPro"/>
</dbReference>
<keyword evidence="1" id="KW-0732">Signal</keyword>
<dbReference type="PROSITE" id="PS51257">
    <property type="entry name" value="PROKAR_LIPOPROTEIN"/>
    <property type="match status" value="1"/>
</dbReference>
<dbReference type="Proteomes" id="UP000000488">
    <property type="component" value="Chromosome"/>
</dbReference>
<dbReference type="Gene3D" id="3.40.390.10">
    <property type="entry name" value="Collagenase (Catalytic Domain)"/>
    <property type="match status" value="1"/>
</dbReference>
<dbReference type="eggNOG" id="COG5549">
    <property type="taxonomic scope" value="Bacteria"/>
</dbReference>
<dbReference type="STRING" id="483219.LILAB_18800"/>
<dbReference type="AlphaFoldDB" id="F8C7R1"/>
<dbReference type="InterPro" id="IPR024079">
    <property type="entry name" value="MetalloPept_cat_dom_sf"/>
</dbReference>
<reference evidence="2 3" key="1">
    <citation type="journal article" date="2011" name="J. Bacteriol.">
        <title>Genome sequence of the halotolerant marine bacterium Myxococcus fulvus HW-1.</title>
        <authorList>
            <person name="Li Z.F."/>
            <person name="Li X."/>
            <person name="Liu H."/>
            <person name="Liu X."/>
            <person name="Han K."/>
            <person name="Wu Z.H."/>
            <person name="Hu W."/>
            <person name="Li F.F."/>
            <person name="Li Y.Z."/>
        </authorList>
    </citation>
    <scope>NUCLEOTIDE SEQUENCE [LARGE SCALE GENOMIC DNA]</scope>
    <source>
        <strain evidence="3">ATCC BAA-855 / HW-1</strain>
    </source>
</reference>